<dbReference type="FunFam" id="3.40.50.300:FF:000055">
    <property type="entry name" value="GTP-binding protein TypA"/>
    <property type="match status" value="1"/>
</dbReference>
<feature type="domain" description="Tr-type G" evidence="4">
    <location>
        <begin position="12"/>
        <end position="211"/>
    </location>
</feature>
<dbReference type="Pfam" id="PF00009">
    <property type="entry name" value="GTP_EFTU"/>
    <property type="match status" value="1"/>
</dbReference>
<dbReference type="CDD" id="cd01891">
    <property type="entry name" value="TypA_BipA"/>
    <property type="match status" value="1"/>
</dbReference>
<dbReference type="InterPro" id="IPR047042">
    <property type="entry name" value="BipA_II"/>
</dbReference>
<dbReference type="InterPro" id="IPR035651">
    <property type="entry name" value="BipA_V"/>
</dbReference>
<dbReference type="InterPro" id="IPR000795">
    <property type="entry name" value="T_Tr_GTP-bd_dom"/>
</dbReference>
<dbReference type="GO" id="GO:0097216">
    <property type="term" value="F:guanosine tetraphosphate binding"/>
    <property type="evidence" value="ECO:0007669"/>
    <property type="project" value="UniProtKB-ARBA"/>
</dbReference>
<dbReference type="PRINTS" id="PR00315">
    <property type="entry name" value="ELONGATNFCT"/>
</dbReference>
<keyword evidence="2 3" id="KW-0342">GTP-binding</keyword>
<dbReference type="InterPro" id="IPR006298">
    <property type="entry name" value="BipA"/>
</dbReference>
<dbReference type="Gene3D" id="3.40.50.300">
    <property type="entry name" value="P-loop containing nucleotide triphosphate hydrolases"/>
    <property type="match status" value="1"/>
</dbReference>
<keyword evidence="6" id="KW-1185">Reference proteome</keyword>
<dbReference type="EMBL" id="BFBR01000007">
    <property type="protein sequence ID" value="GBF58586.1"/>
    <property type="molecule type" value="Genomic_DNA"/>
</dbReference>
<dbReference type="GO" id="GO:0005525">
    <property type="term" value="F:GTP binding"/>
    <property type="evidence" value="ECO:0007669"/>
    <property type="project" value="UniProtKB-UniRule"/>
</dbReference>
<name>A0A2P2EBY6_9PROT</name>
<gene>
    <name evidence="5" type="primary">typA</name>
    <name evidence="3" type="synonym">bipA</name>
    <name evidence="5" type="ORF">PbB2_02272</name>
</gene>
<evidence type="ECO:0000313" key="5">
    <source>
        <dbReference type="EMBL" id="GBF58586.1"/>
    </source>
</evidence>
<dbReference type="PROSITE" id="PS51722">
    <property type="entry name" value="G_TR_2"/>
    <property type="match status" value="1"/>
</dbReference>
<dbReference type="Pfam" id="PF03144">
    <property type="entry name" value="GTP_EFTU_D2"/>
    <property type="match status" value="1"/>
</dbReference>
<dbReference type="Gene3D" id="3.30.70.240">
    <property type="match status" value="1"/>
</dbReference>
<keyword evidence="3" id="KW-0378">Hydrolase</keyword>
<accession>A0A2P2EBY6</accession>
<dbReference type="CDD" id="cd16263">
    <property type="entry name" value="BipA_III"/>
    <property type="match status" value="1"/>
</dbReference>
<dbReference type="InterPro" id="IPR027417">
    <property type="entry name" value="P-loop_NTPase"/>
</dbReference>
<dbReference type="CDD" id="cd03710">
    <property type="entry name" value="BipA_TypA_C"/>
    <property type="match status" value="1"/>
</dbReference>
<dbReference type="PANTHER" id="PTHR42908">
    <property type="entry name" value="TRANSLATION ELONGATION FACTOR-RELATED"/>
    <property type="match status" value="1"/>
</dbReference>
<dbReference type="InterPro" id="IPR047041">
    <property type="entry name" value="BipA_GTP-bd_dom"/>
</dbReference>
<dbReference type="Gene3D" id="3.30.70.870">
    <property type="entry name" value="Elongation Factor G (Translational Gtpase), domain 3"/>
    <property type="match status" value="1"/>
</dbReference>
<comment type="catalytic activity">
    <reaction evidence="3">
        <text>GTP + H2O = GDP + phosphate + H(+)</text>
        <dbReference type="Rhea" id="RHEA:19669"/>
        <dbReference type="ChEBI" id="CHEBI:15377"/>
        <dbReference type="ChEBI" id="CHEBI:15378"/>
        <dbReference type="ChEBI" id="CHEBI:37565"/>
        <dbReference type="ChEBI" id="CHEBI:43474"/>
        <dbReference type="ChEBI" id="CHEBI:58189"/>
    </reaction>
</comment>
<dbReference type="GO" id="GO:0005829">
    <property type="term" value="C:cytosol"/>
    <property type="evidence" value="ECO:0007669"/>
    <property type="project" value="TreeGrafter"/>
</dbReference>
<proteinExistence type="inferred from homology"/>
<evidence type="ECO:0000256" key="2">
    <source>
        <dbReference type="ARBA" id="ARBA00023134"/>
    </source>
</evidence>
<evidence type="ECO:0000313" key="6">
    <source>
        <dbReference type="Proteomes" id="UP000245086"/>
    </source>
</evidence>
<dbReference type="InterPro" id="IPR009000">
    <property type="entry name" value="Transl_B-barrel_sf"/>
</dbReference>
<dbReference type="FunFam" id="3.30.70.870:FF:000003">
    <property type="entry name" value="GTP-binding protein TypA"/>
    <property type="match status" value="1"/>
</dbReference>
<dbReference type="InterPro" id="IPR000640">
    <property type="entry name" value="EFG_V-like"/>
</dbReference>
<dbReference type="Pfam" id="PF21018">
    <property type="entry name" value="BipA_C"/>
    <property type="match status" value="1"/>
</dbReference>
<keyword evidence="3" id="KW-0820">tRNA-binding</keyword>
<comment type="function">
    <text evidence="3">A 50S ribosomal subunit assembly protein with GTPase activity, required for 50S subunit assembly at low temperatures, may also play a role in translation. Binds GTP and analogs. Binds the 70S ribosome between the 30S and 50S subunits, in a similar position as ribosome-bound EF-G; it contacts a number of ribosomal proteins, both rRNAs and the A-site tRNA.</text>
</comment>
<comment type="subcellular location">
    <subcellularLocation>
        <location evidence="3">Cytoplasm</location>
    </subcellularLocation>
    <text evidence="3">Binds to ribosomes.</text>
</comment>
<dbReference type="SUPFAM" id="SSF52540">
    <property type="entry name" value="P-loop containing nucleoside triphosphate hydrolases"/>
    <property type="match status" value="1"/>
</dbReference>
<dbReference type="GO" id="GO:0019843">
    <property type="term" value="F:rRNA binding"/>
    <property type="evidence" value="ECO:0007669"/>
    <property type="project" value="UniProtKB-KW"/>
</dbReference>
<evidence type="ECO:0000256" key="1">
    <source>
        <dbReference type="ARBA" id="ARBA00022741"/>
    </source>
</evidence>
<evidence type="ECO:0000259" key="4">
    <source>
        <dbReference type="PROSITE" id="PS51722"/>
    </source>
</evidence>
<reference evidence="5 6" key="1">
    <citation type="journal article" date="2018" name="Genome Announc.">
        <title>Draft Genome Sequence of "Candidatus Phycosocius bacilliformis," an Alphaproteobacterial Ectosymbiont of the Hydrocarbon-Producing Green Alga Botryococcus braunii.</title>
        <authorList>
            <person name="Tanabe Y."/>
            <person name="Yamaguchi H."/>
            <person name="Watanabe M.M."/>
        </authorList>
    </citation>
    <scope>NUCLEOTIDE SEQUENCE [LARGE SCALE GENOMIC DNA]</scope>
    <source>
        <strain evidence="5 6">BOTRYCO-2</strain>
    </source>
</reference>
<keyword evidence="3" id="KW-0963">Cytoplasm</keyword>
<dbReference type="InterPro" id="IPR047043">
    <property type="entry name" value="BipA_III"/>
</dbReference>
<dbReference type="NCBIfam" id="TIGR01394">
    <property type="entry name" value="TypA_BipA"/>
    <property type="match status" value="1"/>
</dbReference>
<evidence type="ECO:0000256" key="3">
    <source>
        <dbReference type="HAMAP-Rule" id="MF_00849"/>
    </source>
</evidence>
<dbReference type="SUPFAM" id="SSF50447">
    <property type="entry name" value="Translation proteins"/>
    <property type="match status" value="1"/>
</dbReference>
<dbReference type="CDD" id="cd03691">
    <property type="entry name" value="BipA_TypA_II"/>
    <property type="match status" value="1"/>
</dbReference>
<dbReference type="Gene3D" id="2.40.50.250">
    <property type="entry name" value="bipa protein"/>
    <property type="match status" value="1"/>
</dbReference>
<dbReference type="FunFam" id="2.40.50.250:FF:000001">
    <property type="entry name" value="GTP-binding protein TypA"/>
    <property type="match status" value="1"/>
</dbReference>
<dbReference type="GO" id="GO:1990904">
    <property type="term" value="C:ribonucleoprotein complex"/>
    <property type="evidence" value="ECO:0007669"/>
    <property type="project" value="TreeGrafter"/>
</dbReference>
<dbReference type="GO" id="GO:0043022">
    <property type="term" value="F:ribosome binding"/>
    <property type="evidence" value="ECO:0007669"/>
    <property type="project" value="UniProtKB-UniRule"/>
</dbReference>
<dbReference type="InterPro" id="IPR004161">
    <property type="entry name" value="EFTu-like_2"/>
</dbReference>
<comment type="subunit">
    <text evidence="3">Monomer.</text>
</comment>
<dbReference type="GO" id="GO:0000027">
    <property type="term" value="P:ribosomal large subunit assembly"/>
    <property type="evidence" value="ECO:0007669"/>
    <property type="project" value="UniProtKB-UniRule"/>
</dbReference>
<keyword evidence="3" id="KW-0690">Ribosome biogenesis</keyword>
<dbReference type="SUPFAM" id="SSF54980">
    <property type="entry name" value="EF-G C-terminal domain-like"/>
    <property type="match status" value="2"/>
</dbReference>
<dbReference type="GO" id="GO:0000049">
    <property type="term" value="F:tRNA binding"/>
    <property type="evidence" value="ECO:0007669"/>
    <property type="project" value="UniProtKB-KW"/>
</dbReference>
<dbReference type="Pfam" id="PF00679">
    <property type="entry name" value="EFG_C"/>
    <property type="match status" value="1"/>
</dbReference>
<dbReference type="HAMAP" id="MF_00849">
    <property type="entry name" value="BipA"/>
    <property type="match status" value="1"/>
</dbReference>
<dbReference type="FunFam" id="3.30.70.240:FF:000002">
    <property type="entry name" value="GTP-binding protein TypA"/>
    <property type="match status" value="1"/>
</dbReference>
<dbReference type="Gene3D" id="2.40.30.10">
    <property type="entry name" value="Translation factors"/>
    <property type="match status" value="1"/>
</dbReference>
<comment type="caution">
    <text evidence="5">The sequence shown here is derived from an EMBL/GenBank/DDBJ whole genome shotgun (WGS) entry which is preliminary data.</text>
</comment>
<comment type="similarity">
    <text evidence="3">Belongs to the TRAFAC class translation factor GTPase superfamily. Classic translation factor GTPase family. BipA subfamily.</text>
</comment>
<feature type="binding site" evidence="3">
    <location>
        <begin position="24"/>
        <end position="29"/>
    </location>
    <ligand>
        <name>GTP</name>
        <dbReference type="ChEBI" id="CHEBI:37565"/>
    </ligand>
</feature>
<dbReference type="AlphaFoldDB" id="A0A2P2EBY6"/>
<dbReference type="RefSeq" id="WP_238164986.1">
    <property type="nucleotide sequence ID" value="NZ_BFBR01000007.1"/>
</dbReference>
<dbReference type="PANTHER" id="PTHR42908:SF8">
    <property type="entry name" value="TR-TYPE G DOMAIN-CONTAINING PROTEIN"/>
    <property type="match status" value="1"/>
</dbReference>
<dbReference type="InterPro" id="IPR042116">
    <property type="entry name" value="TypA/BipA_C"/>
</dbReference>
<keyword evidence="3" id="KW-0694">RNA-binding</keyword>
<dbReference type="NCBIfam" id="TIGR00231">
    <property type="entry name" value="small_GTP"/>
    <property type="match status" value="1"/>
</dbReference>
<dbReference type="InterPro" id="IPR005225">
    <property type="entry name" value="Small_GTP-bd"/>
</dbReference>
<keyword evidence="3" id="KW-0699">rRNA-binding</keyword>
<sequence length="621" mass="68059">MTILSDAPVATAALRNIAIIAHVDHGKTTLTDQLLAQGGAYRENEARAERAMDSNPQEKERGITILAKCTSIVYGQGADEVRINIVDTPGHADFGGEVERVLSMVDGCLLLVDATEGPMPQTKFVLTKALALGLRPIVVLNKVDRPTARPDEVLDEVFELFMALNASNEQLDFPAVYASGRDGWASLTLDGPRDNLGPLFDTIISHVPAPDSALRRDEPFRMLVTMLDSDPFLGRILTGRVESGRLTAGTIVKGLSIDGKTIERSRVSKILAFRGLRRQPIEEAEAGDIVSIAGLSTTTVADTICDMDVAEAIAAIPIDPPTLSVTVMVNSSPFAGRDGDKVQSRVIRDRLLKQAETDVAIKVTETADKDAYELQGRGELQIGVLLEGMRREGFELSISRPRVLTKIDEDTGQKMEPLEEVVIDVDDEYAGVVVEKMSIRKAELQDMRPSGGGKTRVTFHAPARGLIGYHSEFLTDTRGSGIMNRIFHSWTPWKGTIAGRHNGALISNDTGKSVVYALWYLEERGVLFIDGGEDVYQGMVIGENAKPEDLDVNPLKEKKLSNVRSAGKDEAMRLTPPRRMTLEQAIAWIDDDELVEITPKSIRIRKMELNPAFRKRKAKAD</sequence>
<dbReference type="GO" id="GO:0003924">
    <property type="term" value="F:GTPase activity"/>
    <property type="evidence" value="ECO:0007669"/>
    <property type="project" value="UniProtKB-UniRule"/>
</dbReference>
<dbReference type="Proteomes" id="UP000245086">
    <property type="component" value="Unassembled WGS sequence"/>
</dbReference>
<dbReference type="InterPro" id="IPR035647">
    <property type="entry name" value="EFG_III/V"/>
</dbReference>
<protein>
    <recommendedName>
        <fullName evidence="3">Large ribosomal subunit assembly factor BipA</fullName>
        <ecNumber evidence="3">3.6.5.-</ecNumber>
    </recommendedName>
    <alternativeName>
        <fullName evidence="3">GTP-binding protein BipA</fullName>
    </alternativeName>
</protein>
<dbReference type="InterPro" id="IPR048876">
    <property type="entry name" value="BipA_C"/>
</dbReference>
<dbReference type="EC" id="3.6.5.-" evidence="3"/>
<organism evidence="5 6">
    <name type="scientific">Candidatus Phycosocius bacilliformis</name>
    <dbReference type="NCBI Taxonomy" id="1445552"/>
    <lineage>
        <taxon>Bacteria</taxon>
        <taxon>Pseudomonadati</taxon>
        <taxon>Pseudomonadota</taxon>
        <taxon>Alphaproteobacteria</taxon>
        <taxon>Caulobacterales</taxon>
        <taxon>Caulobacterales incertae sedis</taxon>
        <taxon>Candidatus Phycosocius</taxon>
    </lineage>
</organism>
<feature type="binding site" evidence="3">
    <location>
        <begin position="141"/>
        <end position="144"/>
    </location>
    <ligand>
        <name>GTP</name>
        <dbReference type="ChEBI" id="CHEBI:37565"/>
    </ligand>
</feature>
<keyword evidence="1 3" id="KW-0547">Nucleotide-binding</keyword>